<evidence type="ECO:0000259" key="2">
    <source>
        <dbReference type="Pfam" id="PF13635"/>
    </source>
</evidence>
<reference evidence="4" key="1">
    <citation type="submission" date="2016-10" db="EMBL/GenBank/DDBJ databases">
        <authorList>
            <person name="Varghese N."/>
            <person name="Submissions S."/>
        </authorList>
    </citation>
    <scope>NUCLEOTIDE SEQUENCE [LARGE SCALE GENOMIC DNA]</scope>
    <source>
        <strain evidence="4">DSM 19326</strain>
    </source>
</reference>
<keyword evidence="4" id="KW-1185">Reference proteome</keyword>
<gene>
    <name evidence="3" type="ORF">SAMN05421793_10574</name>
</gene>
<dbReference type="AlphaFoldDB" id="A0A1H6IDX8"/>
<feature type="domain" description="AAA" evidence="1">
    <location>
        <begin position="18"/>
        <end position="140"/>
    </location>
</feature>
<proteinExistence type="predicted"/>
<dbReference type="InterPro" id="IPR041682">
    <property type="entry name" value="AAA_14"/>
</dbReference>
<name>A0A1H6IDX8_9FLAO</name>
<evidence type="ECO:0000313" key="4">
    <source>
        <dbReference type="Proteomes" id="UP000198555"/>
    </source>
</evidence>
<dbReference type="InterPro" id="IPR025420">
    <property type="entry name" value="DUF4143"/>
</dbReference>
<dbReference type="PANTHER" id="PTHR43566">
    <property type="entry name" value="CONSERVED PROTEIN"/>
    <property type="match status" value="1"/>
</dbReference>
<dbReference type="Proteomes" id="UP000198555">
    <property type="component" value="Unassembled WGS sequence"/>
</dbReference>
<dbReference type="EMBL" id="FNWX01000005">
    <property type="protein sequence ID" value="SEH46066.1"/>
    <property type="molecule type" value="Genomic_DNA"/>
</dbReference>
<dbReference type="Pfam" id="PF13635">
    <property type="entry name" value="DUF4143"/>
    <property type="match status" value="1"/>
</dbReference>
<dbReference type="RefSeq" id="WP_089768464.1">
    <property type="nucleotide sequence ID" value="NZ_DALZAR010000010.1"/>
</dbReference>
<dbReference type="SUPFAM" id="SSF52540">
    <property type="entry name" value="P-loop containing nucleoside triphosphate hydrolases"/>
    <property type="match status" value="1"/>
</dbReference>
<evidence type="ECO:0008006" key="5">
    <source>
        <dbReference type="Google" id="ProtNLM"/>
    </source>
</evidence>
<dbReference type="InterPro" id="IPR027417">
    <property type="entry name" value="P-loop_NTPase"/>
</dbReference>
<dbReference type="PANTHER" id="PTHR43566:SF1">
    <property type="entry name" value="AAA+ ATPASE DOMAIN-CONTAINING PROTEIN"/>
    <property type="match status" value="1"/>
</dbReference>
<dbReference type="Gene3D" id="3.40.50.300">
    <property type="entry name" value="P-loop containing nucleotide triphosphate hydrolases"/>
    <property type="match status" value="1"/>
</dbReference>
<evidence type="ECO:0000259" key="1">
    <source>
        <dbReference type="Pfam" id="PF13173"/>
    </source>
</evidence>
<sequence length="377" mass="44115">MNVPRYLKKIIEQNINKQKVIRIFGTRRTGKSTLLKDFFTQNSDNAIILQGEDMHVQELLKTRTIKNYQKIIGQKTILMIDEAQVIPEIGNILKLMIDNIEPLNIIVTGSSSFDLQNSSGQPLVGRNIDFQMFPIAQKELSEIENLLDTKNNLEERIIYGSYPELWHLETLEEKQNYLKQLVENYLLKDILMYENVLGSDILYKLLQLLAFQCGNLVSTTELGNALQINKATVDRYLDLLSKVYIIFPISGFSKNLRKEITKSKKWYFYDNGIRNALINNFNILSQRNDVGQLWEQYFISERIKFNSSNLYYPQYHFWRTYDGQEIDLLEIDNYQKISAWETKWKSDKAKIPGAFAKAYSEAEFTLINQNNYLDFIS</sequence>
<evidence type="ECO:0000313" key="3">
    <source>
        <dbReference type="EMBL" id="SEH46066.1"/>
    </source>
</evidence>
<accession>A0A1H6IDX8</accession>
<feature type="domain" description="DUF4143" evidence="2">
    <location>
        <begin position="188"/>
        <end position="344"/>
    </location>
</feature>
<dbReference type="STRING" id="420404.SAMN05421793_10574"/>
<protein>
    <recommendedName>
        <fullName evidence="5">AAA+ ATPase domain-containing protein</fullName>
    </recommendedName>
</protein>
<dbReference type="Pfam" id="PF13173">
    <property type="entry name" value="AAA_14"/>
    <property type="match status" value="1"/>
</dbReference>
<organism evidence="3 4">
    <name type="scientific">Epilithonimonas hominis</name>
    <dbReference type="NCBI Taxonomy" id="420404"/>
    <lineage>
        <taxon>Bacteria</taxon>
        <taxon>Pseudomonadati</taxon>
        <taxon>Bacteroidota</taxon>
        <taxon>Flavobacteriia</taxon>
        <taxon>Flavobacteriales</taxon>
        <taxon>Weeksellaceae</taxon>
        <taxon>Chryseobacterium group</taxon>
        <taxon>Epilithonimonas</taxon>
    </lineage>
</organism>